<evidence type="ECO:0000313" key="2">
    <source>
        <dbReference type="EMBL" id="ATY60067.1"/>
    </source>
</evidence>
<feature type="domain" description="HNH nuclease" evidence="1">
    <location>
        <begin position="229"/>
        <end position="296"/>
    </location>
</feature>
<protein>
    <recommendedName>
        <fullName evidence="1">HNH nuclease domain-containing protein</fullName>
    </recommendedName>
</protein>
<evidence type="ECO:0000313" key="3">
    <source>
        <dbReference type="Proteomes" id="UP000323067"/>
    </source>
</evidence>
<reference evidence="2 3" key="1">
    <citation type="journal article" date="2017" name="BMC Genomics">
        <title>Chromosome level assembly and secondary metabolite potential of the parasitic fungus Cordyceps militaris.</title>
        <authorList>
            <person name="Kramer G.J."/>
            <person name="Nodwell J.R."/>
        </authorList>
    </citation>
    <scope>NUCLEOTIDE SEQUENCE [LARGE SCALE GENOMIC DNA]</scope>
    <source>
        <strain evidence="2 3">ATCC 34164</strain>
    </source>
</reference>
<proteinExistence type="predicted"/>
<dbReference type="InterPro" id="IPR003615">
    <property type="entry name" value="HNH_nuc"/>
</dbReference>
<evidence type="ECO:0000259" key="1">
    <source>
        <dbReference type="Pfam" id="PF13391"/>
    </source>
</evidence>
<dbReference type="AlphaFoldDB" id="A0A2H4SAG2"/>
<dbReference type="Proteomes" id="UP000323067">
    <property type="component" value="Chromosome vi"/>
</dbReference>
<accession>A0A2H4SAG2</accession>
<organism evidence="2 3">
    <name type="scientific">Cordyceps militaris</name>
    <name type="common">Caterpillar fungus</name>
    <name type="synonym">Clavaria militaris</name>
    <dbReference type="NCBI Taxonomy" id="73501"/>
    <lineage>
        <taxon>Eukaryota</taxon>
        <taxon>Fungi</taxon>
        <taxon>Dikarya</taxon>
        <taxon>Ascomycota</taxon>
        <taxon>Pezizomycotina</taxon>
        <taxon>Sordariomycetes</taxon>
        <taxon>Hypocreomycetidae</taxon>
        <taxon>Hypocreales</taxon>
        <taxon>Cordycipitaceae</taxon>
        <taxon>Cordyceps</taxon>
    </lineage>
</organism>
<gene>
    <name evidence="2" type="ORF">A9K55_006801</name>
</gene>
<dbReference type="VEuPathDB" id="FungiDB:CCM_07122"/>
<dbReference type="EMBL" id="CP023323">
    <property type="protein sequence ID" value="ATY60067.1"/>
    <property type="molecule type" value="Genomic_DNA"/>
</dbReference>
<dbReference type="Pfam" id="PF13391">
    <property type="entry name" value="HNH_2"/>
    <property type="match status" value="1"/>
</dbReference>
<name>A0A2H4SAG2_CORMI</name>
<sequence>MKAFHTYLGTFSIQQNKQHQNTRPAFPYLCYPTSDTYHAYLYTNRTMPATVQTLPIVHIREPAKVNLSPVPECYEFLKAPEPPQKYRINFHHPAYGPNDNPLFTLYAWDHADGGIHHGFAHSACSIFADNRTDGYLSTTCDGEHGERVQAGWDEVLPAAVVDYYFYVPYPPDSPPLTGQSRSPYRYPIVTNFQDWRFERLPEIWTRCRSIQHAMSSITPQSNFTGGVTCRVTAFESGTEVAHLIPEHESIWFTSNRMSIWNTDLSLDPNNLLQDLSNTVLLRSDIHTAFDQRKFVFFPKSSKALVLHMLQPTPDIGQLYHNTLIEIRQCSLEFLFARFAWSIFPSLAGFLSRPSISRLVIRLNAEGKRVAEGVTILLARKVTASRSNSPTKRCRAAANSNDDAECEQLSFGSTVLRKAT</sequence>
<dbReference type="VEuPathDB" id="FungiDB:A9K55_006801"/>